<dbReference type="Gene3D" id="3.50.50.60">
    <property type="entry name" value="FAD/NAD(P)-binding domain"/>
    <property type="match status" value="1"/>
</dbReference>
<comment type="caution">
    <text evidence="2">The sequence shown here is derived from an EMBL/GenBank/DDBJ whole genome shotgun (WGS) entry which is preliminary data.</text>
</comment>
<keyword evidence="3" id="KW-1185">Reference proteome</keyword>
<dbReference type="GO" id="GO:0005737">
    <property type="term" value="C:cytoplasm"/>
    <property type="evidence" value="ECO:0007669"/>
    <property type="project" value="TreeGrafter"/>
</dbReference>
<gene>
    <name evidence="2" type="ORF">LTR09_011196</name>
</gene>
<organism evidence="2 3">
    <name type="scientific">Extremus antarcticus</name>
    <dbReference type="NCBI Taxonomy" id="702011"/>
    <lineage>
        <taxon>Eukaryota</taxon>
        <taxon>Fungi</taxon>
        <taxon>Dikarya</taxon>
        <taxon>Ascomycota</taxon>
        <taxon>Pezizomycotina</taxon>
        <taxon>Dothideomycetes</taxon>
        <taxon>Dothideomycetidae</taxon>
        <taxon>Mycosphaerellales</taxon>
        <taxon>Extremaceae</taxon>
        <taxon>Extremus</taxon>
    </lineage>
</organism>
<protein>
    <recommendedName>
        <fullName evidence="1">FAD dependent oxidoreductase domain-containing protein</fullName>
    </recommendedName>
</protein>
<dbReference type="PANTHER" id="PTHR13847">
    <property type="entry name" value="SARCOSINE DEHYDROGENASE-RELATED"/>
    <property type="match status" value="1"/>
</dbReference>
<dbReference type="AlphaFoldDB" id="A0AAJ0DCJ4"/>
<dbReference type="Pfam" id="PF01266">
    <property type="entry name" value="DAO"/>
    <property type="match status" value="1"/>
</dbReference>
<evidence type="ECO:0000259" key="1">
    <source>
        <dbReference type="Pfam" id="PF01266"/>
    </source>
</evidence>
<accession>A0AAJ0DCJ4</accession>
<dbReference type="EMBL" id="JAWDJX010000062">
    <property type="protein sequence ID" value="KAK3047448.1"/>
    <property type="molecule type" value="Genomic_DNA"/>
</dbReference>
<dbReference type="InterPro" id="IPR036188">
    <property type="entry name" value="FAD/NAD-bd_sf"/>
</dbReference>
<sequence>MSSTELHPLDSHRSTPQLPGETDIVIIGAGYAGTAVAHYICEDNPDPPSVVILEARQACSGATGRNGGRLKPDVYFNLPKHIKKFGVKAAAEVARFEASQVYAVKKLVEDEQIDCDFALTRGCDATLDPRLAKGTDDAFAELVKKGELDLADVYHAKAKDAERVSGVKGALSCYTFTAGHVWLYKLVTHLLQGVVNEGANLQTNTPVKHISDSPLPNGRWLVTTGRGVIAAKKVLFATNGYTQDIAPQFTDHIIPVRGICSRIVVPEGDGVPFLPYSYSIRHGQGLFDYHIPRSDGSIIVGGAKPAFWADKSHWYNITDDSTLIEPAKTYFDSLMQRTFVGWGDSNAYTDKVWTGIMGWSSDFMPYIGHVPGKPGQTILAGFSGHGMPLILLSAKAIAQMIKHEKLFEDTDLPSVFKVTEERLASTNNEVLGTDGVDHEGSVSSKL</sequence>
<dbReference type="PANTHER" id="PTHR13847:SF279">
    <property type="entry name" value="FAD DEPENDENT OXIDOREDUCTASE DOMAIN-CONTAINING PROTEIN-RELATED"/>
    <property type="match status" value="1"/>
</dbReference>
<dbReference type="SUPFAM" id="SSF51905">
    <property type="entry name" value="FAD/NAD(P)-binding domain"/>
    <property type="match status" value="1"/>
</dbReference>
<proteinExistence type="predicted"/>
<feature type="domain" description="FAD dependent oxidoreductase" evidence="1">
    <location>
        <begin position="23"/>
        <end position="400"/>
    </location>
</feature>
<evidence type="ECO:0000313" key="3">
    <source>
        <dbReference type="Proteomes" id="UP001271007"/>
    </source>
</evidence>
<dbReference type="InterPro" id="IPR006076">
    <property type="entry name" value="FAD-dep_OxRdtase"/>
</dbReference>
<name>A0AAJ0DCJ4_9PEZI</name>
<dbReference type="Proteomes" id="UP001271007">
    <property type="component" value="Unassembled WGS sequence"/>
</dbReference>
<reference evidence="2" key="1">
    <citation type="submission" date="2023-04" db="EMBL/GenBank/DDBJ databases">
        <title>Black Yeasts Isolated from many extreme environments.</title>
        <authorList>
            <person name="Coleine C."/>
            <person name="Stajich J.E."/>
            <person name="Selbmann L."/>
        </authorList>
    </citation>
    <scope>NUCLEOTIDE SEQUENCE</scope>
    <source>
        <strain evidence="2">CCFEE 5312</strain>
    </source>
</reference>
<dbReference type="Gene3D" id="3.30.9.10">
    <property type="entry name" value="D-Amino Acid Oxidase, subunit A, domain 2"/>
    <property type="match status" value="1"/>
</dbReference>
<evidence type="ECO:0000313" key="2">
    <source>
        <dbReference type="EMBL" id="KAK3047448.1"/>
    </source>
</evidence>